<comment type="caution">
    <text evidence="2">The sequence shown here is derived from an EMBL/GenBank/DDBJ whole genome shotgun (WGS) entry which is preliminary data.</text>
</comment>
<dbReference type="Proteomes" id="UP000221165">
    <property type="component" value="Unassembled WGS sequence"/>
</dbReference>
<feature type="region of interest" description="Disordered" evidence="1">
    <location>
        <begin position="122"/>
        <end position="143"/>
    </location>
</feature>
<evidence type="ECO:0000313" key="3">
    <source>
        <dbReference type="Proteomes" id="UP000221165"/>
    </source>
</evidence>
<dbReference type="GeneID" id="94426155"/>
<keyword evidence="3" id="KW-1185">Reference proteome</keyword>
<evidence type="ECO:0000313" key="2">
    <source>
        <dbReference type="EMBL" id="PHJ23406.1"/>
    </source>
</evidence>
<dbReference type="EMBL" id="MIGC01001147">
    <property type="protein sequence ID" value="PHJ23406.1"/>
    <property type="molecule type" value="Genomic_DNA"/>
</dbReference>
<evidence type="ECO:0000256" key="1">
    <source>
        <dbReference type="SAM" id="MobiDB-lite"/>
    </source>
</evidence>
<feature type="region of interest" description="Disordered" evidence="1">
    <location>
        <begin position="1176"/>
        <end position="1215"/>
    </location>
</feature>
<accession>A0A2C6L870</accession>
<dbReference type="OrthoDB" id="68437at2759"/>
<feature type="region of interest" description="Disordered" evidence="1">
    <location>
        <begin position="2278"/>
        <end position="2309"/>
    </location>
</feature>
<sequence>MLVSAVFASSSGAVDAANDLAKAWALLDTSFLPLFAKVSAGGQARLGGEIETEAAGLPPLSGSANEQLAAGLLIRSAVHLKLWKLAQLMLKRLKSWRKPTSRCTLMQELLSTELDVYVSECNQESSQDTSPSSEDQDKQTKTVRERRVQAVKSIEECLVTAQQNAFCSDFVEECAISMWNIARPLLVPELRRSVYRSLHRASEALEAIQSSLATLQVHLLYQIALTEAGDDLPAVAKETIEKAIAIDYTAAADPASPPPAGTLEKIPWQNPLLRERIQNSSLRPLDRYFRTLYESIKPQVTLTDGFTTLDQMQLLVDRIKSDLSLRNYLPRIETLREQAFAEIANPSDKSELPRSGKSSVDKEMQQYERQEDLGRLIRLMGRVGQQAYENGHFAVAAKFCKAVLQLVKNRREEFFHIIREEAPPTVTGCADEGNTADLILELPPHDVQTALAVIQACFNLALCFGQILKNDYKELPGLDSSSAKEERRQSGDGAEPTLKLLGHRDAGEKAMRMKEAILQLLSTGTRLSKDFDQLWMVYNGVIHFWNLHKHILENRAFERTKAVPLLEHVQELQKLLLGKPATDLLRSSLLQNITVFLVQNALAFSKQSLVEEAVAQALPFLSRSGCKDIIASMFEGGSQCNASSAWLEQLLKAAEVPAASQAAPSAKGAGKTGKQQATQATAVLEIPADLTSAEIQAVILMEVGVFRAFRLMTVPPEMQQLQDLSTRGGREWAPWGYWSPRVSREADPQLKEGLVTRCYDLIQTMSTGAGDTSGRDLQAEMKARLAVRTFAPSPLFNRLSLAFSFEALGDEMQRVPYAISKAANQRRRLWLGISHTVAALNLSSLYANCSLHDAVTGQRLALQHLLQACHYAKSTKSPSLALFTCQSLWNVVARLVAFRPLRRDIIAALKLALPIGAVAQRSEAMPTLVKMYMALLSCLSQEGLWSEVVAVADKAFLLLPKHVHCAVLKFQLLAIIRREKCPFSEICEKVKSETSSEGELLLACARSLPAGHADAAKLYERAIEVLEGSSDIKVADAHLELSELCLLSSQSWSQAEKHINAALLLAADAEDIQRRCSFLRSFKCEKVGFHSPSSTFRRVSSPKGKQKKLTMPLQLSLGNGADSRQTSYIAELGFNLHQRARVLCASATPDTKDFVTGLAEAVTAIVKHFAEIKGDNAVPADTQRQEHERAATEAQADGPEALPEDDTTPATTPEKMLDLRAMVAGIVLQNRERLAKVDPPSDGDALFEGNRLQEEQRHLRRFENYCSSVRACRDLEKLLLDLRLETWSVPVLHRDAELLQAAVMQDGWEFNQDYLRLSQTLLNMRLVRALYSCGSAHPFGCAPINVDGAVMSLRQLLPIVLRQRSMATFPDGGQELQAISSFYVEQFMKAGASHLFVDLAEEFRLLGETTAAFEFAKAAQEVAARESPPEKVVTVRARGLLGALRLVEGHVGPAVTLIQNLLGDRNALEGIPAPVVAASVHTLAEAHVNSGNTEAASDAIMEFIQAVDEFESRCSRKVTSRKNQAATGLTGVSCTRSACADTTATPRTKSKRFAEDTADKEDYSWRPALNSLWKTRLQLFRLTSLVFEDEDILTGKRGARIFSKPVDETFSLVRSLVDPLLSSPLLTFVLPSLNQFFEKAADVAECVLLGHACPEARLRTDKREAASSASVSMLGRDDSWHIRPSQIQEFVSQLTKIGSMIANNLAMPDLRDGWTLHPTDLLPSLARSLDYFSVIRARLERISHHQELMCVAALSTSKYPMGSYTSCCMNQNVDLLKASREKNIVEQWLQQTQRQLDHREGRLARTQELLDAAQNSLLDLSSLHLPSLKEAAEREVTEVKRTALQGAACGTGATRIFGLNKIEVILLCEAALLNLYRARAKEEKAFIEHGNESTAEPVSDLWQVHTPPSCEQVRAQNEDFRSFLAEVSAQPGPKGKGQSAASANIRQPPWPVQEAGRVAGDSELAAALKELENCFSYCLASGLHEKAEMIGRIAYQYGGGNTDNECSEKAFHYLVTIQALQACRRAERLHRDLADPAVLENVCENEVLRLRQAWTRPAALAQVQELEAWLCRRSPYWRAQNALWQLSPAYILQQILPRQLCVFSIHCRDQALYFVAALTLQPLDGSEKGCDSVRYFVEKVSLPEQMQAQLAQDCQSKVNAHLHALMVHLTDTFELKLHGCFYQEKLQSLTGNKPCRDCQPQHLLLLLDPCLVGIPFEKLPAVTRLFGTRVTRDFSLHLFAHRILQSEASFSVPNRRTVADMHVSVARESIVLLAESCTDKQQPDPPPSALPEIQQQTADSQGGVRDDGCLGGQQPNNLMQIRYSGEDLVEFMCTQTPQAVWVPAFDQLFNQAVDSAVLADVDLSHVALVGVLDWNAHCRAPAASSEIKNRGSCRHRQPLSDCDFPLLLSFQGVSSIVLTSEDAAADAAAPRAKKLLKELLNGQQRLTSAM</sequence>
<feature type="region of interest" description="Disordered" evidence="1">
    <location>
        <begin position="479"/>
        <end position="498"/>
    </location>
</feature>
<organism evidence="2 3">
    <name type="scientific">Cystoisospora suis</name>
    <dbReference type="NCBI Taxonomy" id="483139"/>
    <lineage>
        <taxon>Eukaryota</taxon>
        <taxon>Sar</taxon>
        <taxon>Alveolata</taxon>
        <taxon>Apicomplexa</taxon>
        <taxon>Conoidasida</taxon>
        <taxon>Coccidia</taxon>
        <taxon>Eucoccidiorida</taxon>
        <taxon>Eimeriorina</taxon>
        <taxon>Sarcocystidae</taxon>
        <taxon>Cystoisospora</taxon>
    </lineage>
</organism>
<dbReference type="RefSeq" id="XP_067925082.1">
    <property type="nucleotide sequence ID" value="XM_068062944.1"/>
</dbReference>
<protein>
    <submittedName>
        <fullName evidence="2">Uncharacterized protein</fullName>
    </submittedName>
</protein>
<feature type="compositionally biased region" description="Basic and acidic residues" evidence="1">
    <location>
        <begin position="479"/>
        <end position="490"/>
    </location>
</feature>
<feature type="compositionally biased region" description="Basic and acidic residues" evidence="1">
    <location>
        <begin position="348"/>
        <end position="364"/>
    </location>
</feature>
<dbReference type="GO" id="GO:0060294">
    <property type="term" value="P:cilium movement involved in cell motility"/>
    <property type="evidence" value="ECO:0007669"/>
    <property type="project" value="InterPro"/>
</dbReference>
<dbReference type="PANTHER" id="PTHR15977:SF15">
    <property type="entry name" value="CILIA- AND FLAGELLA-ASSOCIATED PROTEIN 46"/>
    <property type="match status" value="1"/>
</dbReference>
<gene>
    <name evidence="2" type="ORF">CSUI_002745</name>
</gene>
<dbReference type="PANTHER" id="PTHR15977">
    <property type="entry name" value="CILIA- AND FLAGELLA-ASSOCIATED PROTEIN 46"/>
    <property type="match status" value="1"/>
</dbReference>
<feature type="compositionally biased region" description="Polar residues" evidence="1">
    <location>
        <begin position="122"/>
        <end position="133"/>
    </location>
</feature>
<proteinExistence type="predicted"/>
<dbReference type="GO" id="GO:0035082">
    <property type="term" value="P:axoneme assembly"/>
    <property type="evidence" value="ECO:0007669"/>
    <property type="project" value="InterPro"/>
</dbReference>
<reference evidence="2 3" key="1">
    <citation type="journal article" date="2017" name="Int. J. Parasitol.">
        <title>The genome of the protozoan parasite Cystoisospora suis and a reverse vaccinology approach to identify vaccine candidates.</title>
        <authorList>
            <person name="Palmieri N."/>
            <person name="Shrestha A."/>
            <person name="Ruttkowski B."/>
            <person name="Beck T."/>
            <person name="Vogl C."/>
            <person name="Tomley F."/>
            <person name="Blake D.P."/>
            <person name="Joachim A."/>
        </authorList>
    </citation>
    <scope>NUCLEOTIDE SEQUENCE [LARGE SCALE GENOMIC DNA]</scope>
    <source>
        <strain evidence="2 3">Wien I</strain>
    </source>
</reference>
<feature type="region of interest" description="Disordered" evidence="1">
    <location>
        <begin position="345"/>
        <end position="364"/>
    </location>
</feature>
<name>A0A2C6L870_9APIC</name>
<dbReference type="InterPro" id="IPR039586">
    <property type="entry name" value="CFAP46"/>
</dbReference>
<dbReference type="VEuPathDB" id="ToxoDB:CSUI_002745"/>